<proteinExistence type="predicted"/>
<feature type="compositionally biased region" description="Pro residues" evidence="1">
    <location>
        <begin position="228"/>
        <end position="244"/>
    </location>
</feature>
<organism evidence="3 4">
    <name type="scientific">Lichenicola cladoniae</name>
    <dbReference type="NCBI Taxonomy" id="1484109"/>
    <lineage>
        <taxon>Bacteria</taxon>
        <taxon>Pseudomonadati</taxon>
        <taxon>Pseudomonadota</taxon>
        <taxon>Alphaproteobacteria</taxon>
        <taxon>Acetobacterales</taxon>
        <taxon>Acetobacteraceae</taxon>
        <taxon>Lichenicola</taxon>
    </lineage>
</organism>
<keyword evidence="2" id="KW-0732">Signal</keyword>
<evidence type="ECO:0000313" key="3">
    <source>
        <dbReference type="EMBL" id="QKE91134.1"/>
    </source>
</evidence>
<dbReference type="InterPro" id="IPR011033">
    <property type="entry name" value="PRC_barrel-like_sf"/>
</dbReference>
<dbReference type="AlphaFoldDB" id="A0A6M8HRP4"/>
<evidence type="ECO:0000313" key="4">
    <source>
        <dbReference type="Proteomes" id="UP000500767"/>
    </source>
</evidence>
<dbReference type="SUPFAM" id="SSF50346">
    <property type="entry name" value="PRC-barrel domain"/>
    <property type="match status" value="1"/>
</dbReference>
<accession>A0A6M8HRP4</accession>
<gene>
    <name evidence="3" type="ORF">HN018_14725</name>
</gene>
<feature type="chain" id="PRO_5026827646" evidence="2">
    <location>
        <begin position="32"/>
        <end position="322"/>
    </location>
</feature>
<feature type="compositionally biased region" description="Pro residues" evidence="1">
    <location>
        <begin position="270"/>
        <end position="285"/>
    </location>
</feature>
<feature type="signal peptide" evidence="2">
    <location>
        <begin position="1"/>
        <end position="31"/>
    </location>
</feature>
<dbReference type="RefSeq" id="WP_171833344.1">
    <property type="nucleotide sequence ID" value="NZ_CP053708.1"/>
</dbReference>
<evidence type="ECO:0000256" key="2">
    <source>
        <dbReference type="SAM" id="SignalP"/>
    </source>
</evidence>
<reference evidence="3 4" key="1">
    <citation type="journal article" date="2014" name="World J. Microbiol. Biotechnol.">
        <title>Biodiversity and physiological characteristics of Antarctic and Arctic lichens-associated bacteria.</title>
        <authorList>
            <person name="Lee Y.M."/>
            <person name="Kim E.H."/>
            <person name="Lee H.K."/>
            <person name="Hong S.G."/>
        </authorList>
    </citation>
    <scope>NUCLEOTIDE SEQUENCE [LARGE SCALE GENOMIC DNA]</scope>
    <source>
        <strain evidence="3 4">PAMC 26569</strain>
    </source>
</reference>
<feature type="compositionally biased region" description="Low complexity" evidence="1">
    <location>
        <begin position="245"/>
        <end position="269"/>
    </location>
</feature>
<sequence length="322" mass="31183">MAVRRSSRAGPGRVLSLLVTVSLGIAIPALADDAAPAAAAAPVAAQVAAPVSAPAVGPAVPGSPVTAPPAVVKPAMPVPPIAAPPVVPPEKAGDRADAIARDVVLHPPQKQMPEPAASSLRTMKLKLGGLLDRSVHGPADTEVGRVIDVLLGEDGKPAALEMDVGGFMGVGNRKIVVAWALFDIPKPASTDPIRLSLTDAQVKSAPSAEESGEVTVVTGVVSHVPAAASPPPAKPAVAGAPPPGTASAGAPSTVAKAPVVPAPDASAPATSPPVAPAAGAPPLPTGSPAVPASLPPPSPGSVVRLPALGTASVPARPSGGQP</sequence>
<name>A0A6M8HRP4_9PROT</name>
<dbReference type="Proteomes" id="UP000500767">
    <property type="component" value="Chromosome"/>
</dbReference>
<dbReference type="KEGG" id="lck:HN018_14725"/>
<dbReference type="EMBL" id="CP053708">
    <property type="protein sequence ID" value="QKE91134.1"/>
    <property type="molecule type" value="Genomic_DNA"/>
</dbReference>
<feature type="region of interest" description="Disordered" evidence="1">
    <location>
        <begin position="226"/>
        <end position="322"/>
    </location>
</feature>
<dbReference type="Gene3D" id="2.30.30.240">
    <property type="entry name" value="PRC-barrel domain"/>
    <property type="match status" value="1"/>
</dbReference>
<keyword evidence="4" id="KW-1185">Reference proteome</keyword>
<evidence type="ECO:0000256" key="1">
    <source>
        <dbReference type="SAM" id="MobiDB-lite"/>
    </source>
</evidence>
<protein>
    <submittedName>
        <fullName evidence="3">Uncharacterized protein</fullName>
    </submittedName>
</protein>